<dbReference type="GO" id="GO:0016887">
    <property type="term" value="F:ATP hydrolysis activity"/>
    <property type="evidence" value="ECO:0007669"/>
    <property type="project" value="InterPro"/>
</dbReference>
<dbReference type="InterPro" id="IPR000253">
    <property type="entry name" value="FHA_dom"/>
</dbReference>
<organism evidence="4 5">
    <name type="scientific">Marinobacter confluentis</name>
    <dbReference type="NCBI Taxonomy" id="1697557"/>
    <lineage>
        <taxon>Bacteria</taxon>
        <taxon>Pseudomonadati</taxon>
        <taxon>Pseudomonadota</taxon>
        <taxon>Gammaproteobacteria</taxon>
        <taxon>Pseudomonadales</taxon>
        <taxon>Marinobacteraceae</taxon>
        <taxon>Marinobacter</taxon>
    </lineage>
</organism>
<dbReference type="EMBL" id="SRPF01000001">
    <property type="protein sequence ID" value="TGN41864.1"/>
    <property type="molecule type" value="Genomic_DNA"/>
</dbReference>
<evidence type="ECO:0000256" key="2">
    <source>
        <dbReference type="SAM" id="MobiDB-lite"/>
    </source>
</evidence>
<dbReference type="PANTHER" id="PTHR30486:SF15">
    <property type="entry name" value="TYPE II_IV SECRETION SYSTEM ATPASE"/>
    <property type="match status" value="1"/>
</dbReference>
<dbReference type="PROSITE" id="PS50006">
    <property type="entry name" value="FHA_DOMAIN"/>
    <property type="match status" value="1"/>
</dbReference>
<dbReference type="Gene3D" id="3.30.450.380">
    <property type="match status" value="1"/>
</dbReference>
<dbReference type="SUPFAM" id="SSF49879">
    <property type="entry name" value="SMAD/FHA domain"/>
    <property type="match status" value="1"/>
</dbReference>
<dbReference type="InterPro" id="IPR001482">
    <property type="entry name" value="T2SS/T4SS_dom"/>
</dbReference>
<evidence type="ECO:0000313" key="4">
    <source>
        <dbReference type="EMBL" id="TGN41864.1"/>
    </source>
</evidence>
<dbReference type="InterPro" id="IPR008984">
    <property type="entry name" value="SMAD_FHA_dom_sf"/>
</dbReference>
<dbReference type="SMART" id="SM00240">
    <property type="entry name" value="FHA"/>
    <property type="match status" value="1"/>
</dbReference>
<dbReference type="Gene3D" id="3.40.50.300">
    <property type="entry name" value="P-loop containing nucleotide triphosphate hydrolases"/>
    <property type="match status" value="1"/>
</dbReference>
<dbReference type="RefSeq" id="WP_135802249.1">
    <property type="nucleotide sequence ID" value="NZ_SRPF01000001.1"/>
</dbReference>
<dbReference type="InterPro" id="IPR050921">
    <property type="entry name" value="T4SS_GSP_E_ATPase"/>
</dbReference>
<dbReference type="Pfam" id="PF00437">
    <property type="entry name" value="T2SSE"/>
    <property type="match status" value="1"/>
</dbReference>
<feature type="domain" description="FHA" evidence="3">
    <location>
        <begin position="24"/>
        <end position="73"/>
    </location>
</feature>
<reference evidence="4 5" key="1">
    <citation type="submission" date="2019-04" db="EMBL/GenBank/DDBJ databases">
        <authorList>
            <person name="Park S."/>
            <person name="Yoon J.-H."/>
        </authorList>
    </citation>
    <scope>NUCLEOTIDE SEQUENCE [LARGE SCALE GENOMIC DNA]</scope>
    <source>
        <strain evidence="4 5">HJM-18</strain>
    </source>
</reference>
<dbReference type="Gene3D" id="2.60.200.20">
    <property type="match status" value="1"/>
</dbReference>
<dbReference type="Pfam" id="PF00498">
    <property type="entry name" value="FHA"/>
    <property type="match status" value="1"/>
</dbReference>
<proteinExistence type="inferred from homology"/>
<gene>
    <name evidence="4" type="ORF">E5Q11_04920</name>
</gene>
<comment type="caution">
    <text evidence="4">The sequence shown here is derived from an EMBL/GenBank/DDBJ whole genome shotgun (WGS) entry which is preliminary data.</text>
</comment>
<feature type="region of interest" description="Disordered" evidence="2">
    <location>
        <begin position="96"/>
        <end position="122"/>
    </location>
</feature>
<keyword evidence="5" id="KW-1185">Reference proteome</keyword>
<protein>
    <submittedName>
        <fullName evidence="4">FHA domain-containing protein</fullName>
    </submittedName>
</protein>
<name>A0A4Z1BGB7_9GAMM</name>
<dbReference type="InterPro" id="IPR027417">
    <property type="entry name" value="P-loop_NTPase"/>
</dbReference>
<dbReference type="PANTHER" id="PTHR30486">
    <property type="entry name" value="TWITCHING MOTILITY PROTEIN PILT"/>
    <property type="match status" value="1"/>
</dbReference>
<dbReference type="Proteomes" id="UP000298325">
    <property type="component" value="Unassembled WGS sequence"/>
</dbReference>
<dbReference type="CDD" id="cd01130">
    <property type="entry name" value="VirB11-like_ATPase"/>
    <property type="match status" value="1"/>
</dbReference>
<dbReference type="AlphaFoldDB" id="A0A4Z1BGB7"/>
<dbReference type="CDD" id="cd00060">
    <property type="entry name" value="FHA"/>
    <property type="match status" value="1"/>
</dbReference>
<sequence>MWLVNIYDSSGNLLQSESLADGRYMIGKSDDCDFPVGDAFVSREHALLSVNGPECAIEDLDSTNGTWLDEEPISGPQVLTEKRRVRLGRRVEMLLKPGTEASRADHTSGAETAPSRQTGAITREAQEKVLEYMNLRKRGDLNKLDYNELRNETRNAAEALIQSGKITLPAGVDREALISDIVSEAIGFGPIEPFLNDDDVTEIMVNGSSQIYIEKAGKLLPTDVSFSSVQSLMNVIERIVSPLGRRIDEGNPMIDARLPDGSRVNAIIPPLALTGPTLTIRKFAKDRLRISDLVRFGSLSEEMAKFLEICVKYRQNIVVSGGTGSGKTTTLNILSDYVSTDERIVTIEDSAELQLTQPHVVSLESRPANVEGKGAVTIRDLVRNSLRMRPDRIVIGECRGGEALDMLQAMNTGHDGSLTTGHANNPRDMLARLETMVLMAGLDLPAKAIREQIASAVQIIVQQMRMSDGKRRIVSIVEVGSWEGDIIGLQEVFRFKQKGIDAQGNVLGVYEGCGYAPSFYQKLSDAGIELDWDIFASENQQEAVIS</sequence>
<comment type="similarity">
    <text evidence="1">Belongs to the GSP E family.</text>
</comment>
<dbReference type="OrthoDB" id="9810761at2"/>
<evidence type="ECO:0000256" key="1">
    <source>
        <dbReference type="ARBA" id="ARBA00006611"/>
    </source>
</evidence>
<evidence type="ECO:0000313" key="5">
    <source>
        <dbReference type="Proteomes" id="UP000298325"/>
    </source>
</evidence>
<dbReference type="SUPFAM" id="SSF52540">
    <property type="entry name" value="P-loop containing nucleoside triphosphate hydrolases"/>
    <property type="match status" value="1"/>
</dbReference>
<evidence type="ECO:0000259" key="3">
    <source>
        <dbReference type="PROSITE" id="PS50006"/>
    </source>
</evidence>
<accession>A0A4Z1BGB7</accession>